<dbReference type="AlphaFoldDB" id="A0AAD9MVN6"/>
<evidence type="ECO:0000313" key="1">
    <source>
        <dbReference type="EMBL" id="KAK2147502.1"/>
    </source>
</evidence>
<dbReference type="EMBL" id="JAODUP010000549">
    <property type="protein sequence ID" value="KAK2147502.1"/>
    <property type="molecule type" value="Genomic_DNA"/>
</dbReference>
<gene>
    <name evidence="1" type="ORF">LSH36_549g00053</name>
</gene>
<comment type="caution">
    <text evidence="1">The sequence shown here is derived from an EMBL/GenBank/DDBJ whole genome shotgun (WGS) entry which is preliminary data.</text>
</comment>
<accession>A0AAD9MVN6</accession>
<reference evidence="1" key="1">
    <citation type="journal article" date="2023" name="Mol. Biol. Evol.">
        <title>Third-Generation Sequencing Reveals the Adaptive Role of the Epigenome in Three Deep-Sea Polychaetes.</title>
        <authorList>
            <person name="Perez M."/>
            <person name="Aroh O."/>
            <person name="Sun Y."/>
            <person name="Lan Y."/>
            <person name="Juniper S.K."/>
            <person name="Young C.R."/>
            <person name="Angers B."/>
            <person name="Qian P.Y."/>
        </authorList>
    </citation>
    <scope>NUCLEOTIDE SEQUENCE</scope>
    <source>
        <strain evidence="1">P08H-3</strain>
    </source>
</reference>
<proteinExistence type="predicted"/>
<dbReference type="InterPro" id="IPR029021">
    <property type="entry name" value="Prot-tyrosine_phosphatase-like"/>
</dbReference>
<evidence type="ECO:0000313" key="2">
    <source>
        <dbReference type="Proteomes" id="UP001208570"/>
    </source>
</evidence>
<organism evidence="1 2">
    <name type="scientific">Paralvinella palmiformis</name>
    <dbReference type="NCBI Taxonomy" id="53620"/>
    <lineage>
        <taxon>Eukaryota</taxon>
        <taxon>Metazoa</taxon>
        <taxon>Spiralia</taxon>
        <taxon>Lophotrochozoa</taxon>
        <taxon>Annelida</taxon>
        <taxon>Polychaeta</taxon>
        <taxon>Sedentaria</taxon>
        <taxon>Canalipalpata</taxon>
        <taxon>Terebellida</taxon>
        <taxon>Terebelliformia</taxon>
        <taxon>Alvinellidae</taxon>
        <taxon>Paralvinella</taxon>
    </lineage>
</organism>
<name>A0AAD9MVN6_9ANNE</name>
<keyword evidence="2" id="KW-1185">Reference proteome</keyword>
<protein>
    <submittedName>
        <fullName evidence="1">Uncharacterized protein</fullName>
    </submittedName>
</protein>
<dbReference type="Proteomes" id="UP001208570">
    <property type="component" value="Unassembled WGS sequence"/>
</dbReference>
<sequence length="196" mass="22980">MCTKIVNDVVRRIPQGQQVKREVDFILNQCSDTMTPMHYHIREVIFVTYNKARKAKTELERLILKKKSLNYLERYIYLILFNTYLHCERRNKWQMSFSQWMKEVAAEAGMYDILNKMAFLDFEDKTETLRTKTSRIFSPTASKLPVRVSHPQNSLSSPEQSLIPMTVSHLDDSLSSRQQSLIPMTFSHPNDSPSSR</sequence>
<dbReference type="Gene3D" id="3.90.190.10">
    <property type="entry name" value="Protein tyrosine phosphatase superfamily"/>
    <property type="match status" value="1"/>
</dbReference>